<accession>W9VB04</accession>
<proteinExistence type="predicted"/>
<reference evidence="1 2" key="1">
    <citation type="submission" date="2012-11" db="EMBL/GenBank/DDBJ databases">
        <title>Genome assembly of Thiorhodococcus sp. AK35.</title>
        <authorList>
            <person name="Nupur N."/>
            <person name="Khatri I."/>
            <person name="Subramanian S."/>
            <person name="Pinnaka A."/>
        </authorList>
    </citation>
    <scope>NUCLEOTIDE SEQUENCE [LARGE SCALE GENOMIC DNA]</scope>
    <source>
        <strain evidence="1 2">AK35</strain>
    </source>
</reference>
<organism evidence="1 2">
    <name type="scientific">Imhoffiella purpurea</name>
    <dbReference type="NCBI Taxonomy" id="1249627"/>
    <lineage>
        <taxon>Bacteria</taxon>
        <taxon>Pseudomonadati</taxon>
        <taxon>Pseudomonadota</taxon>
        <taxon>Gammaproteobacteria</taxon>
        <taxon>Chromatiales</taxon>
        <taxon>Chromatiaceae</taxon>
        <taxon>Imhoffiella</taxon>
    </lineage>
</organism>
<evidence type="ECO:0000313" key="2">
    <source>
        <dbReference type="Proteomes" id="UP000019460"/>
    </source>
</evidence>
<keyword evidence="2" id="KW-1185">Reference proteome</keyword>
<protein>
    <submittedName>
        <fullName evidence="1">Uncharacterized protein</fullName>
    </submittedName>
</protein>
<comment type="caution">
    <text evidence="1">The sequence shown here is derived from an EMBL/GenBank/DDBJ whole genome shotgun (WGS) entry which is preliminary data.</text>
</comment>
<dbReference type="EMBL" id="AONC01000009">
    <property type="protein sequence ID" value="EXJ16619.1"/>
    <property type="molecule type" value="Genomic_DNA"/>
</dbReference>
<gene>
    <name evidence="1" type="ORF">D779_4172</name>
</gene>
<evidence type="ECO:0000313" key="1">
    <source>
        <dbReference type="EMBL" id="EXJ16619.1"/>
    </source>
</evidence>
<name>W9VB04_9GAMM</name>
<dbReference type="AlphaFoldDB" id="W9VB04"/>
<dbReference type="Proteomes" id="UP000019460">
    <property type="component" value="Unassembled WGS sequence"/>
</dbReference>
<sequence>MPPAARYDWEAIEKQRAEVMAQYEAMRREADERMRQQWEQMRTYAPAAPYGYPGYTPVYPPGAYAPVR</sequence>